<dbReference type="InterPro" id="IPR043563">
    <property type="entry name" value="Sp110/Sp140/Sp140L-like"/>
</dbReference>
<evidence type="ECO:0000313" key="2">
    <source>
        <dbReference type="Ensembl" id="ENSCHIP00000008117.1"/>
    </source>
</evidence>
<dbReference type="Pfam" id="PF03172">
    <property type="entry name" value="HSR"/>
    <property type="match status" value="1"/>
</dbReference>
<dbReference type="AlphaFoldDB" id="A0A452E800"/>
<name>A0A452E800_CAPHI</name>
<dbReference type="GO" id="GO:0000981">
    <property type="term" value="F:DNA-binding transcription factor activity, RNA polymerase II-specific"/>
    <property type="evidence" value="ECO:0007669"/>
    <property type="project" value="TreeGrafter"/>
</dbReference>
<dbReference type="Proteomes" id="UP000291000">
    <property type="component" value="Chromosome 2"/>
</dbReference>
<dbReference type="PANTHER" id="PTHR46386:SF1">
    <property type="entry name" value="NUCLEAR BODY PROTEIN SP140-LIKE PROTEIN"/>
    <property type="match status" value="1"/>
</dbReference>
<reference evidence="2" key="3">
    <citation type="submission" date="2025-09" db="UniProtKB">
        <authorList>
            <consortium name="Ensembl"/>
        </authorList>
    </citation>
    <scope>IDENTIFICATION</scope>
</reference>
<dbReference type="GeneTree" id="ENSGT00940000162212"/>
<reference evidence="2 3" key="1">
    <citation type="submission" date="2016-04" db="EMBL/GenBank/DDBJ databases">
        <title>Polished mammalian reference genomes with single-molecule sequencing and chromosome conformation capture applied to the Capra hircus genome.</title>
        <authorList>
            <person name="Bickhart D.M."/>
            <person name="Koren S."/>
            <person name="Rosen B."/>
            <person name="Hastie A."/>
            <person name="Liachko I."/>
            <person name="Sullivan S.T."/>
            <person name="Burton J."/>
            <person name="Sayre B.L."/>
            <person name="Huson H.J."/>
            <person name="Lee J."/>
            <person name="Lam E."/>
            <person name="Kelley C.M."/>
            <person name="Hutchison J.L."/>
            <person name="Zhou Y."/>
            <person name="Sun J."/>
            <person name="Crisa A."/>
            <person name="Schwartz J.C."/>
            <person name="Hammond J.A."/>
            <person name="Schroeder S.G."/>
            <person name="Liu G.E."/>
            <person name="Dunham M."/>
            <person name="Shendure J."/>
            <person name="Sonstegard T.S."/>
            <person name="Phillippy A.M."/>
            <person name="Van Tassell C.P."/>
            <person name="Smith T.P."/>
        </authorList>
    </citation>
    <scope>NUCLEOTIDE SEQUENCE [LARGE SCALE GENOMIC DNA]</scope>
</reference>
<dbReference type="OMA" id="IISAEQW"/>
<dbReference type="PROSITE" id="PS51414">
    <property type="entry name" value="HSR"/>
    <property type="match status" value="1"/>
</dbReference>
<evidence type="ECO:0000259" key="1">
    <source>
        <dbReference type="PROSITE" id="PS51414"/>
    </source>
</evidence>
<dbReference type="EMBL" id="LWLT01000002">
    <property type="status" value="NOT_ANNOTATED_CDS"/>
    <property type="molecule type" value="Genomic_DNA"/>
</dbReference>
<feature type="domain" description="HSR" evidence="1">
    <location>
        <begin position="4"/>
        <end position="120"/>
    </location>
</feature>
<evidence type="ECO:0000313" key="3">
    <source>
        <dbReference type="Proteomes" id="UP000291000"/>
    </source>
</evidence>
<accession>A0A452E800</accession>
<dbReference type="Ensembl" id="ENSCHIT00000015871.1">
    <property type="protein sequence ID" value="ENSCHIP00000008117.1"/>
    <property type="gene ID" value="ENSCHIG00000011406.1"/>
</dbReference>
<keyword evidence="3" id="KW-1185">Reference proteome</keyword>
<protein>
    <recommendedName>
        <fullName evidence="1">HSR domain-containing protein</fullName>
    </recommendedName>
</protein>
<proteinExistence type="predicted"/>
<dbReference type="InterPro" id="IPR004865">
    <property type="entry name" value="HSR_dom"/>
</dbReference>
<dbReference type="Bgee" id="ENSCHIG00000011406">
    <property type="expression patterns" value="Expressed in thymus and 14 other cell types or tissues"/>
</dbReference>
<reference evidence="2" key="2">
    <citation type="submission" date="2025-08" db="UniProtKB">
        <authorList>
            <consortium name="Ensembl"/>
        </authorList>
    </citation>
    <scope>IDENTIFICATION</scope>
</reference>
<organism evidence="2 3">
    <name type="scientific">Capra hircus</name>
    <name type="common">Goat</name>
    <dbReference type="NCBI Taxonomy" id="9925"/>
    <lineage>
        <taxon>Eukaryota</taxon>
        <taxon>Metazoa</taxon>
        <taxon>Chordata</taxon>
        <taxon>Craniata</taxon>
        <taxon>Vertebrata</taxon>
        <taxon>Euteleostomi</taxon>
        <taxon>Mammalia</taxon>
        <taxon>Eutheria</taxon>
        <taxon>Laurasiatheria</taxon>
        <taxon>Artiodactyla</taxon>
        <taxon>Ruminantia</taxon>
        <taxon>Pecora</taxon>
        <taxon>Bovidae</taxon>
        <taxon>Caprinae</taxon>
        <taxon>Capra</taxon>
    </lineage>
</organism>
<dbReference type="PANTHER" id="PTHR46386">
    <property type="entry name" value="NUCLEAR BODY PROTEIN SP140"/>
    <property type="match status" value="1"/>
</dbReference>
<dbReference type="GO" id="GO:0005634">
    <property type="term" value="C:nucleus"/>
    <property type="evidence" value="ECO:0007669"/>
    <property type="project" value="InterPro"/>
</dbReference>
<sequence>MVSFLPRMSLENQNIDNRLFFETVFRHFKRHKVQISSAIKKTFPFFEGLRDNELITSKMYEDCQDSCRNLVPVPRVVYNVLSELEKTFNPSLLEALFSEVNMQEYPDLNHIYKSFENGNYLIICLLMFKVNFGQQVYNELPSHVIISAEQWGYNR</sequence>